<organism evidence="2 4">
    <name type="scientific">Mycobacterium asiaticum</name>
    <dbReference type="NCBI Taxonomy" id="1790"/>
    <lineage>
        <taxon>Bacteria</taxon>
        <taxon>Bacillati</taxon>
        <taxon>Actinomycetota</taxon>
        <taxon>Actinomycetes</taxon>
        <taxon>Mycobacteriales</taxon>
        <taxon>Mycobacteriaceae</taxon>
        <taxon>Mycobacterium</taxon>
    </lineage>
</organism>
<reference evidence="3 4" key="1">
    <citation type="submission" date="2016-06" db="EMBL/GenBank/DDBJ databases">
        <authorList>
            <person name="Kjaerup R.B."/>
            <person name="Dalgaard T.S."/>
            <person name="Juul-Madsen H.R."/>
        </authorList>
    </citation>
    <scope>NUCLEOTIDE SEQUENCE [LARGE SCALE GENOMIC DNA]</scope>
    <source>
        <strain evidence="1 3">1081914.2</strain>
        <strain evidence="2 4">1276495.2</strain>
    </source>
</reference>
<dbReference type="Proteomes" id="UP000093795">
    <property type="component" value="Unassembled WGS sequence"/>
</dbReference>
<dbReference type="AlphaFoldDB" id="A0A1A3KHN5"/>
<sequence>MSYGIKYNFEANYNTLDAIRSITADAEQMRTEIDGLFNTLTSGPYTGHAPEEINGLRLKFSQEMDEIIQDLHATQIRAVDQNQLVQDLDNSQAANILG</sequence>
<evidence type="ECO:0000313" key="3">
    <source>
        <dbReference type="Proteomes" id="UP000093795"/>
    </source>
</evidence>
<dbReference type="Proteomes" id="UP000093925">
    <property type="component" value="Unassembled WGS sequence"/>
</dbReference>
<protein>
    <submittedName>
        <fullName evidence="2">Uncharacterized protein</fullName>
    </submittedName>
</protein>
<proteinExistence type="predicted"/>
<evidence type="ECO:0000313" key="4">
    <source>
        <dbReference type="Proteomes" id="UP000093925"/>
    </source>
</evidence>
<dbReference type="RefSeq" id="WP_036358172.1">
    <property type="nucleotide sequence ID" value="NZ_LZKQ01000165.1"/>
</dbReference>
<dbReference type="InterPro" id="IPR036689">
    <property type="entry name" value="ESAT-6-like_sf"/>
</dbReference>
<evidence type="ECO:0000313" key="2">
    <source>
        <dbReference type="EMBL" id="OBJ84535.1"/>
    </source>
</evidence>
<dbReference type="EMBL" id="LZLM01000084">
    <property type="protein sequence ID" value="OBJ84535.1"/>
    <property type="molecule type" value="Genomic_DNA"/>
</dbReference>
<name>A0A1A3KHN5_MYCAS</name>
<dbReference type="GeneID" id="61214710"/>
<dbReference type="STRING" id="1790.A5645_14435"/>
<gene>
    <name evidence="2" type="ORF">A5640_15530</name>
    <name evidence="1" type="ORF">A9X01_22075</name>
</gene>
<dbReference type="OrthoDB" id="4729106at2"/>
<dbReference type="SUPFAM" id="SSF140453">
    <property type="entry name" value="EsxAB dimer-like"/>
    <property type="match status" value="1"/>
</dbReference>
<accession>A0A1A3KHN5</accession>
<evidence type="ECO:0000313" key="1">
    <source>
        <dbReference type="EMBL" id="OBI82524.1"/>
    </source>
</evidence>
<dbReference type="EMBL" id="LZKQ01000165">
    <property type="protein sequence ID" value="OBI82524.1"/>
    <property type="molecule type" value="Genomic_DNA"/>
</dbReference>
<comment type="caution">
    <text evidence="2">The sequence shown here is derived from an EMBL/GenBank/DDBJ whole genome shotgun (WGS) entry which is preliminary data.</text>
</comment>